<evidence type="ECO:0008006" key="4">
    <source>
        <dbReference type="Google" id="ProtNLM"/>
    </source>
</evidence>
<dbReference type="Proteomes" id="UP000014854">
    <property type="component" value="Unassembled WGS sequence"/>
</dbReference>
<dbReference type="AlphaFoldDB" id="S7J9R7"/>
<keyword evidence="1" id="KW-1133">Transmembrane helix</keyword>
<gene>
    <name evidence="2" type="ORF">L910_1767</name>
</gene>
<protein>
    <recommendedName>
        <fullName evidence="4">Membrane-bound metal-dependent hydrolase</fullName>
    </recommendedName>
</protein>
<keyword evidence="1" id="KW-0812">Transmembrane</keyword>
<dbReference type="PATRIC" id="fig|1336752.4.peg.3617"/>
<name>S7J9R7_VIBFL</name>
<feature type="transmembrane region" description="Helical" evidence="1">
    <location>
        <begin position="170"/>
        <end position="190"/>
    </location>
</feature>
<evidence type="ECO:0000313" key="3">
    <source>
        <dbReference type="Proteomes" id="UP000014854"/>
    </source>
</evidence>
<feature type="transmembrane region" description="Helical" evidence="1">
    <location>
        <begin position="7"/>
        <end position="27"/>
    </location>
</feature>
<dbReference type="Pfam" id="PF04307">
    <property type="entry name" value="YdjM"/>
    <property type="match status" value="1"/>
</dbReference>
<sequence length="228" mass="25775">MTKNGHLITGAIASIYPAFIALNSFGLPYSLAACLMTIAGANAPDYLEIRYTKKIVKKSGFFQKPKEITVSKTVLAHRGVTHTILYWFTAFILSYLLINPTVWFQEFIDRFSVLSELHDSKIILSLLLGYAFGGLTHLFGDLPNKKSIPVIPFGFRFCLNLWNSGEKEKFMMFLVGVVTCILVGIEANLLTLDRLLEWYAFISELIVDFFSKKSGNGLNQQFHKILYL</sequence>
<feature type="transmembrane region" description="Helical" evidence="1">
    <location>
        <begin position="122"/>
        <end position="140"/>
    </location>
</feature>
<evidence type="ECO:0000256" key="1">
    <source>
        <dbReference type="SAM" id="Phobius"/>
    </source>
</evidence>
<keyword evidence="1" id="KW-0472">Membrane</keyword>
<dbReference type="InterPro" id="IPR007404">
    <property type="entry name" value="YdjM-like"/>
</dbReference>
<accession>S7J9R7</accession>
<feature type="transmembrane region" description="Helical" evidence="1">
    <location>
        <begin position="84"/>
        <end position="102"/>
    </location>
</feature>
<dbReference type="PROSITE" id="PS51257">
    <property type="entry name" value="PROKAR_LIPOPROTEIN"/>
    <property type="match status" value="1"/>
</dbReference>
<dbReference type="RefSeq" id="WP_020331308.1">
    <property type="nucleotide sequence ID" value="NZ_ASXS01000017.1"/>
</dbReference>
<organism evidence="2 3">
    <name type="scientific">Vibrio fluvialis PG41</name>
    <dbReference type="NCBI Taxonomy" id="1336752"/>
    <lineage>
        <taxon>Bacteria</taxon>
        <taxon>Pseudomonadati</taxon>
        <taxon>Pseudomonadota</taxon>
        <taxon>Gammaproteobacteria</taxon>
        <taxon>Vibrionales</taxon>
        <taxon>Vibrionaceae</taxon>
        <taxon>Vibrio</taxon>
    </lineage>
</organism>
<proteinExistence type="predicted"/>
<comment type="caution">
    <text evidence="2">The sequence shown here is derived from an EMBL/GenBank/DDBJ whole genome shotgun (WGS) entry which is preliminary data.</text>
</comment>
<reference evidence="2 3" key="1">
    <citation type="journal article" date="2013" name="Gut Pathog.">
        <title>Evidence of a new metabolic capacity in an emerging diarrheal pathogen: lessons from the draft genomes of Vibrio fluvialis strains PG41 and I21563.</title>
        <authorList>
            <person name="Khatri I."/>
            <person name="Mahajan S."/>
            <person name="Dureja C."/>
            <person name="Subramanian S."/>
            <person name="Raychaudhuri S."/>
        </authorList>
    </citation>
    <scope>NUCLEOTIDE SEQUENCE [LARGE SCALE GENOMIC DNA]</scope>
    <source>
        <strain evidence="2 3">PG41</strain>
    </source>
</reference>
<dbReference type="EMBL" id="ASXS01000017">
    <property type="protein sequence ID" value="EPP20651.1"/>
    <property type="molecule type" value="Genomic_DNA"/>
</dbReference>
<evidence type="ECO:0000313" key="2">
    <source>
        <dbReference type="EMBL" id="EPP20651.1"/>
    </source>
</evidence>